<sequence>MRHIVVGSTHFSAFILKAIREADPGGIIYTVERSPEVAEIMSKQINGKAVHGLLTDPATLENAGIKIADTFFALTDSDALNANLVELSKKIYSVPLVVAISNNPENAEILYKSGANYVLSPVENITNEVKSLLSIDRPSLYPLPTNMGVDLIIMRPVNTLGILSTIISMLSNQEDVKDLIALSPSDGKMKNPEETERGDFFVLVVRKISSNEILKKVQELIKKSYKRGN</sequence>
<dbReference type="AlphaFoldDB" id="A0A7J3SMC2"/>
<dbReference type="GO" id="GO:0006813">
    <property type="term" value="P:potassium ion transport"/>
    <property type="evidence" value="ECO:0007669"/>
    <property type="project" value="InterPro"/>
</dbReference>
<evidence type="ECO:0000256" key="2">
    <source>
        <dbReference type="ARBA" id="ARBA00023065"/>
    </source>
</evidence>
<keyword evidence="2" id="KW-0406">Ion transport</keyword>
<protein>
    <recommendedName>
        <fullName evidence="3">RCK N-terminal domain-containing protein</fullName>
    </recommendedName>
</protein>
<evidence type="ECO:0000256" key="1">
    <source>
        <dbReference type="ARBA" id="ARBA00022448"/>
    </source>
</evidence>
<dbReference type="InterPro" id="IPR050721">
    <property type="entry name" value="Trk_Ktr_HKT_K-transport"/>
</dbReference>
<feature type="domain" description="RCK N-terminal" evidence="3">
    <location>
        <begin position="1"/>
        <end position="120"/>
    </location>
</feature>
<comment type="caution">
    <text evidence="4">The sequence shown here is derived from an EMBL/GenBank/DDBJ whole genome shotgun (WGS) entry which is preliminary data.</text>
</comment>
<dbReference type="PANTHER" id="PTHR43833:SF5">
    <property type="entry name" value="TRK SYSTEM POTASSIUM UPTAKE PROTEIN TRKA"/>
    <property type="match status" value="1"/>
</dbReference>
<dbReference type="PANTHER" id="PTHR43833">
    <property type="entry name" value="POTASSIUM CHANNEL PROTEIN 2-RELATED-RELATED"/>
    <property type="match status" value="1"/>
</dbReference>
<dbReference type="Gene3D" id="3.40.50.720">
    <property type="entry name" value="NAD(P)-binding Rossmann-like Domain"/>
    <property type="match status" value="1"/>
</dbReference>
<gene>
    <name evidence="4" type="ORF">ENW83_05970</name>
</gene>
<evidence type="ECO:0000313" key="4">
    <source>
        <dbReference type="EMBL" id="HGZ60724.1"/>
    </source>
</evidence>
<dbReference type="Pfam" id="PF02254">
    <property type="entry name" value="TrkA_N"/>
    <property type="match status" value="1"/>
</dbReference>
<dbReference type="EMBL" id="DTLS01000172">
    <property type="protein sequence ID" value="HGZ60724.1"/>
    <property type="molecule type" value="Genomic_DNA"/>
</dbReference>
<organism evidence="4">
    <name type="scientific">Fervidicoccus fontis</name>
    <dbReference type="NCBI Taxonomy" id="683846"/>
    <lineage>
        <taxon>Archaea</taxon>
        <taxon>Thermoproteota</taxon>
        <taxon>Thermoprotei</taxon>
        <taxon>Fervidicoccales</taxon>
        <taxon>Fervidicoccaceae</taxon>
        <taxon>Fervidicoccus</taxon>
    </lineage>
</organism>
<dbReference type="InterPro" id="IPR036291">
    <property type="entry name" value="NAD(P)-bd_dom_sf"/>
</dbReference>
<evidence type="ECO:0000259" key="3">
    <source>
        <dbReference type="PROSITE" id="PS51201"/>
    </source>
</evidence>
<dbReference type="PROSITE" id="PS51201">
    <property type="entry name" value="RCK_N"/>
    <property type="match status" value="1"/>
</dbReference>
<dbReference type="SUPFAM" id="SSF51735">
    <property type="entry name" value="NAD(P)-binding Rossmann-fold domains"/>
    <property type="match status" value="1"/>
</dbReference>
<accession>A0A7J3SMC2</accession>
<reference evidence="4" key="1">
    <citation type="journal article" date="2020" name="mSystems">
        <title>Genome- and Community-Level Interaction Insights into Carbon Utilization and Element Cycling Functions of Hydrothermarchaeota in Hydrothermal Sediment.</title>
        <authorList>
            <person name="Zhou Z."/>
            <person name="Liu Y."/>
            <person name="Xu W."/>
            <person name="Pan J."/>
            <person name="Luo Z.H."/>
            <person name="Li M."/>
        </authorList>
    </citation>
    <scope>NUCLEOTIDE SEQUENCE [LARGE SCALE GENOMIC DNA]</scope>
    <source>
        <strain evidence="4">SpSt-885</strain>
    </source>
</reference>
<dbReference type="InterPro" id="IPR003148">
    <property type="entry name" value="RCK_N"/>
</dbReference>
<keyword evidence="1" id="KW-0813">Transport</keyword>
<name>A0A7J3SMC2_9CREN</name>
<proteinExistence type="predicted"/>